<keyword evidence="2" id="KW-1185">Reference proteome</keyword>
<evidence type="ECO:0000313" key="1">
    <source>
        <dbReference type="EMBL" id="KAF9517956.1"/>
    </source>
</evidence>
<organism evidence="1 2">
    <name type="scientific">Hydnum rufescens UP504</name>
    <dbReference type="NCBI Taxonomy" id="1448309"/>
    <lineage>
        <taxon>Eukaryota</taxon>
        <taxon>Fungi</taxon>
        <taxon>Dikarya</taxon>
        <taxon>Basidiomycota</taxon>
        <taxon>Agaricomycotina</taxon>
        <taxon>Agaricomycetes</taxon>
        <taxon>Cantharellales</taxon>
        <taxon>Hydnaceae</taxon>
        <taxon>Hydnum</taxon>
    </lineage>
</organism>
<gene>
    <name evidence="1" type="ORF">BS47DRAFT_1338827</name>
</gene>
<reference evidence="1" key="1">
    <citation type="journal article" date="2020" name="Nat. Commun.">
        <title>Large-scale genome sequencing of mycorrhizal fungi provides insights into the early evolution of symbiotic traits.</title>
        <authorList>
            <person name="Miyauchi S."/>
            <person name="Kiss E."/>
            <person name="Kuo A."/>
            <person name="Drula E."/>
            <person name="Kohler A."/>
            <person name="Sanchez-Garcia M."/>
            <person name="Morin E."/>
            <person name="Andreopoulos B."/>
            <person name="Barry K.W."/>
            <person name="Bonito G."/>
            <person name="Buee M."/>
            <person name="Carver A."/>
            <person name="Chen C."/>
            <person name="Cichocki N."/>
            <person name="Clum A."/>
            <person name="Culley D."/>
            <person name="Crous P.W."/>
            <person name="Fauchery L."/>
            <person name="Girlanda M."/>
            <person name="Hayes R.D."/>
            <person name="Keri Z."/>
            <person name="LaButti K."/>
            <person name="Lipzen A."/>
            <person name="Lombard V."/>
            <person name="Magnuson J."/>
            <person name="Maillard F."/>
            <person name="Murat C."/>
            <person name="Nolan M."/>
            <person name="Ohm R.A."/>
            <person name="Pangilinan J."/>
            <person name="Pereira M.F."/>
            <person name="Perotto S."/>
            <person name="Peter M."/>
            <person name="Pfister S."/>
            <person name="Riley R."/>
            <person name="Sitrit Y."/>
            <person name="Stielow J.B."/>
            <person name="Szollosi G."/>
            <person name="Zifcakova L."/>
            <person name="Stursova M."/>
            <person name="Spatafora J.W."/>
            <person name="Tedersoo L."/>
            <person name="Vaario L.M."/>
            <person name="Yamada A."/>
            <person name="Yan M."/>
            <person name="Wang P."/>
            <person name="Xu J."/>
            <person name="Bruns T."/>
            <person name="Baldrian P."/>
            <person name="Vilgalys R."/>
            <person name="Dunand C."/>
            <person name="Henrissat B."/>
            <person name="Grigoriev I.V."/>
            <person name="Hibbett D."/>
            <person name="Nagy L.G."/>
            <person name="Martin F.M."/>
        </authorList>
    </citation>
    <scope>NUCLEOTIDE SEQUENCE</scope>
    <source>
        <strain evidence="1">UP504</strain>
    </source>
</reference>
<dbReference type="OrthoDB" id="10567420at2759"/>
<evidence type="ECO:0000313" key="2">
    <source>
        <dbReference type="Proteomes" id="UP000886523"/>
    </source>
</evidence>
<comment type="caution">
    <text evidence="1">The sequence shown here is derived from an EMBL/GenBank/DDBJ whole genome shotgun (WGS) entry which is preliminary data.</text>
</comment>
<name>A0A9P6DWZ0_9AGAM</name>
<sequence length="168" mass="19971">MKQEQEAHREALYDLQVEQMARLTKDQLWQVDRAIPWTNPDRISVLKWYKKQSEQLTHRHNDTWMHLRESQQIALLPKLDDLSKIPVSEGPSLPRTSEEFETMDDASRYKVAYWLLNNRPAHMADPSWTVEDGVALWDLYMRDIVFRARVSTFLASKRPQDPRKRNVP</sequence>
<protein>
    <submittedName>
        <fullName evidence="1">Uncharacterized protein</fullName>
    </submittedName>
</protein>
<accession>A0A9P6DWZ0</accession>
<dbReference type="AlphaFoldDB" id="A0A9P6DWZ0"/>
<dbReference type="EMBL" id="MU128928">
    <property type="protein sequence ID" value="KAF9517956.1"/>
    <property type="molecule type" value="Genomic_DNA"/>
</dbReference>
<proteinExistence type="predicted"/>
<dbReference type="Proteomes" id="UP000886523">
    <property type="component" value="Unassembled WGS sequence"/>
</dbReference>